<dbReference type="PANTHER" id="PTHR46796">
    <property type="entry name" value="HTH-TYPE TRANSCRIPTIONAL ACTIVATOR RHAS-RELATED"/>
    <property type="match status" value="1"/>
</dbReference>
<dbReference type="Proteomes" id="UP000266568">
    <property type="component" value="Unassembled WGS sequence"/>
</dbReference>
<evidence type="ECO:0000313" key="6">
    <source>
        <dbReference type="Proteomes" id="UP000266568"/>
    </source>
</evidence>
<dbReference type="SUPFAM" id="SSF46689">
    <property type="entry name" value="Homeodomain-like"/>
    <property type="match status" value="2"/>
</dbReference>
<dbReference type="PANTHER" id="PTHR46796:SF14">
    <property type="entry name" value="TRANSCRIPTIONAL REGULATORY PROTEIN"/>
    <property type="match status" value="1"/>
</dbReference>
<dbReference type="GO" id="GO:0003700">
    <property type="term" value="F:DNA-binding transcription factor activity"/>
    <property type="evidence" value="ECO:0007669"/>
    <property type="project" value="InterPro"/>
</dbReference>
<accession>A0A397PB40</accession>
<comment type="caution">
    <text evidence="5">The sequence shown here is derived from an EMBL/GenBank/DDBJ whole genome shotgun (WGS) entry which is preliminary data.</text>
</comment>
<dbReference type="PROSITE" id="PS01124">
    <property type="entry name" value="HTH_ARAC_FAMILY_2"/>
    <property type="match status" value="1"/>
</dbReference>
<dbReference type="PROSITE" id="PS00041">
    <property type="entry name" value="HTH_ARAC_FAMILY_1"/>
    <property type="match status" value="1"/>
</dbReference>
<evidence type="ECO:0000256" key="3">
    <source>
        <dbReference type="ARBA" id="ARBA00023163"/>
    </source>
</evidence>
<evidence type="ECO:0000256" key="1">
    <source>
        <dbReference type="ARBA" id="ARBA00023015"/>
    </source>
</evidence>
<dbReference type="Gene3D" id="1.10.10.60">
    <property type="entry name" value="Homeodomain-like"/>
    <property type="match status" value="2"/>
</dbReference>
<dbReference type="InterPro" id="IPR018062">
    <property type="entry name" value="HTH_AraC-typ_CS"/>
</dbReference>
<keyword evidence="6" id="KW-1185">Reference proteome</keyword>
<dbReference type="SMART" id="SM00342">
    <property type="entry name" value="HTH_ARAC"/>
    <property type="match status" value="1"/>
</dbReference>
<dbReference type="RefSeq" id="WP_119034539.1">
    <property type="nucleotide sequence ID" value="NZ_QXDC01000002.1"/>
</dbReference>
<proteinExistence type="predicted"/>
<dbReference type="GO" id="GO:0043565">
    <property type="term" value="F:sequence-specific DNA binding"/>
    <property type="evidence" value="ECO:0007669"/>
    <property type="project" value="InterPro"/>
</dbReference>
<keyword evidence="2 5" id="KW-0238">DNA-binding</keyword>
<dbReference type="InterPro" id="IPR020449">
    <property type="entry name" value="Tscrpt_reg_AraC-type_HTH"/>
</dbReference>
<dbReference type="InterPro" id="IPR009057">
    <property type="entry name" value="Homeodomain-like_sf"/>
</dbReference>
<evidence type="ECO:0000259" key="4">
    <source>
        <dbReference type="PROSITE" id="PS01124"/>
    </source>
</evidence>
<name>A0A397PB40_9SPHN</name>
<evidence type="ECO:0000313" key="5">
    <source>
        <dbReference type="EMBL" id="RIA46312.1"/>
    </source>
</evidence>
<feature type="domain" description="HTH araC/xylS-type" evidence="4">
    <location>
        <begin position="15"/>
        <end position="113"/>
    </location>
</feature>
<evidence type="ECO:0000256" key="2">
    <source>
        <dbReference type="ARBA" id="ARBA00023125"/>
    </source>
</evidence>
<keyword evidence="3" id="KW-0804">Transcription</keyword>
<dbReference type="PRINTS" id="PR00032">
    <property type="entry name" value="HTHARAC"/>
</dbReference>
<sequence>MIPSSGARLAPWQVKIAQQGMAGQIRTGLRIGEVAARLELSETHFAKAFRNSVGVAPYRWFQNERVAHATRMLADAHLSLAEIAMECGYSDQSHFITAFSRTMGTTPGRWRRKRRSAPKS</sequence>
<reference evidence="5 6" key="1">
    <citation type="submission" date="2018-08" db="EMBL/GenBank/DDBJ databases">
        <title>Genomic Encyclopedia of Type Strains, Phase IV (KMG-IV): sequencing the most valuable type-strain genomes for metagenomic binning, comparative biology and taxonomic classification.</title>
        <authorList>
            <person name="Goeker M."/>
        </authorList>
    </citation>
    <scope>NUCLEOTIDE SEQUENCE [LARGE SCALE GENOMIC DNA]</scope>
    <source>
        <strain evidence="5 6">DSM 25527</strain>
    </source>
</reference>
<dbReference type="EMBL" id="QXDC01000002">
    <property type="protein sequence ID" value="RIA46312.1"/>
    <property type="molecule type" value="Genomic_DNA"/>
</dbReference>
<dbReference type="Pfam" id="PF12833">
    <property type="entry name" value="HTH_18"/>
    <property type="match status" value="1"/>
</dbReference>
<organism evidence="5 6">
    <name type="scientific">Hephaestia caeni</name>
    <dbReference type="NCBI Taxonomy" id="645617"/>
    <lineage>
        <taxon>Bacteria</taxon>
        <taxon>Pseudomonadati</taxon>
        <taxon>Pseudomonadota</taxon>
        <taxon>Alphaproteobacteria</taxon>
        <taxon>Sphingomonadales</taxon>
        <taxon>Sphingomonadaceae</taxon>
        <taxon>Hephaestia</taxon>
    </lineage>
</organism>
<protein>
    <submittedName>
        <fullName evidence="5">AraC-like DNA-binding protein</fullName>
    </submittedName>
</protein>
<dbReference type="OrthoDB" id="110167at2"/>
<dbReference type="AlphaFoldDB" id="A0A397PB40"/>
<gene>
    <name evidence="5" type="ORF">DFR49_0850</name>
</gene>
<dbReference type="InterPro" id="IPR050204">
    <property type="entry name" value="AraC_XylS_family_regulators"/>
</dbReference>
<dbReference type="InterPro" id="IPR018060">
    <property type="entry name" value="HTH_AraC"/>
</dbReference>
<keyword evidence="1" id="KW-0805">Transcription regulation</keyword>